<dbReference type="Gene3D" id="3.90.226.10">
    <property type="entry name" value="2-enoyl-CoA Hydratase, Chain A, domain 1"/>
    <property type="match status" value="1"/>
</dbReference>
<dbReference type="EC" id="4.2.1.17" evidence="2"/>
<evidence type="ECO:0000256" key="1">
    <source>
        <dbReference type="ARBA" id="ARBA00005254"/>
    </source>
</evidence>
<organism evidence="2 3">
    <name type="scientific">Novosphingobium anseongense</name>
    <dbReference type="NCBI Taxonomy" id="3133436"/>
    <lineage>
        <taxon>Bacteria</taxon>
        <taxon>Pseudomonadati</taxon>
        <taxon>Pseudomonadota</taxon>
        <taxon>Alphaproteobacteria</taxon>
        <taxon>Sphingomonadales</taxon>
        <taxon>Sphingomonadaceae</taxon>
        <taxon>Novosphingobium</taxon>
    </lineage>
</organism>
<dbReference type="PANTHER" id="PTHR43802">
    <property type="entry name" value="ENOYL-COA HYDRATASE"/>
    <property type="match status" value="1"/>
</dbReference>
<dbReference type="SUPFAM" id="SSF52096">
    <property type="entry name" value="ClpP/crotonase"/>
    <property type="match status" value="1"/>
</dbReference>
<reference evidence="2 3" key="1">
    <citation type="submission" date="2024-03" db="EMBL/GenBank/DDBJ databases">
        <authorList>
            <person name="Jo J.-H."/>
        </authorList>
    </citation>
    <scope>NUCLEOTIDE SEQUENCE [LARGE SCALE GENOMIC DNA]</scope>
    <source>
        <strain evidence="2 3">PS1R-30</strain>
    </source>
</reference>
<proteinExistence type="inferred from homology"/>
<gene>
    <name evidence="2" type="ORF">WG901_08795</name>
</gene>
<dbReference type="RefSeq" id="WP_339586690.1">
    <property type="nucleotide sequence ID" value="NZ_JBBHJZ010000002.1"/>
</dbReference>
<evidence type="ECO:0000313" key="2">
    <source>
        <dbReference type="EMBL" id="MEJ5976728.1"/>
    </source>
</evidence>
<keyword evidence="3" id="KW-1185">Reference proteome</keyword>
<dbReference type="EMBL" id="JBBHJZ010000002">
    <property type="protein sequence ID" value="MEJ5976728.1"/>
    <property type="molecule type" value="Genomic_DNA"/>
</dbReference>
<dbReference type="GO" id="GO:0004300">
    <property type="term" value="F:enoyl-CoA hydratase activity"/>
    <property type="evidence" value="ECO:0007669"/>
    <property type="project" value="UniProtKB-EC"/>
</dbReference>
<dbReference type="Pfam" id="PF00378">
    <property type="entry name" value="ECH_1"/>
    <property type="match status" value="1"/>
</dbReference>
<dbReference type="InterPro" id="IPR029045">
    <property type="entry name" value="ClpP/crotonase-like_dom_sf"/>
</dbReference>
<dbReference type="InterPro" id="IPR001753">
    <property type="entry name" value="Enoyl-CoA_hydra/iso"/>
</dbReference>
<name>A0ABU8RUT2_9SPHN</name>
<accession>A0ABU8RUT2</accession>
<comment type="similarity">
    <text evidence="1">Belongs to the enoyl-CoA hydratase/isomerase family.</text>
</comment>
<keyword evidence="2" id="KW-0456">Lyase</keyword>
<dbReference type="NCBIfam" id="NF006140">
    <property type="entry name" value="PRK08290.1"/>
    <property type="match status" value="1"/>
</dbReference>
<dbReference type="CDD" id="cd06558">
    <property type="entry name" value="crotonase-like"/>
    <property type="match status" value="1"/>
</dbReference>
<protein>
    <submittedName>
        <fullName evidence="2">Enoyl-CoA hydratase</fullName>
        <ecNumber evidence="2">4.2.1.17</ecNumber>
    </submittedName>
</protein>
<dbReference type="Proteomes" id="UP001361239">
    <property type="component" value="Unassembled WGS sequence"/>
</dbReference>
<evidence type="ECO:0000313" key="3">
    <source>
        <dbReference type="Proteomes" id="UP001361239"/>
    </source>
</evidence>
<sequence length="298" mass="32431">MADTAARIADGPQIRYETPFPKVARIVLDRADKRNAQGTVMTYQLDAAMRRACQDDSISVIVLAAEGDHFSAGHDLSMSEAPAAAEAERVTLWGQYGGPGWEGMYAREREVYLEITERWRNAPKPVIAAVQGSVISGGLMLMWMADIIVAADDARFRDNTGSDMGVPGVEFFNHPFELGVRRAKQFLFTGGWLSAHAAAAAGMVNEVVPRADLQDRALALAEEIARTDRFTLKLIKDSINTAQDAMGRGAAMKAAFANHQIGHLQNMLLHGFPIDVTKLPESVRRHLEAALAASKTEG</sequence>
<dbReference type="PANTHER" id="PTHR43802:SF1">
    <property type="entry name" value="IP11341P-RELATED"/>
    <property type="match status" value="1"/>
</dbReference>
<comment type="caution">
    <text evidence="2">The sequence shown here is derived from an EMBL/GenBank/DDBJ whole genome shotgun (WGS) entry which is preliminary data.</text>
</comment>